<dbReference type="EMBL" id="JAUSQM010000001">
    <property type="protein sequence ID" value="MDP9823647.1"/>
    <property type="molecule type" value="Genomic_DNA"/>
</dbReference>
<evidence type="ECO:0000256" key="3">
    <source>
        <dbReference type="ARBA" id="ARBA00023125"/>
    </source>
</evidence>
<dbReference type="SUPFAM" id="SSF46785">
    <property type="entry name" value="Winged helix' DNA-binding domain"/>
    <property type="match status" value="1"/>
</dbReference>
<feature type="domain" description="HTH lysR-type" evidence="5">
    <location>
        <begin position="1"/>
        <end position="58"/>
    </location>
</feature>
<dbReference type="RefSeq" id="WP_181641504.1">
    <property type="nucleotide sequence ID" value="NZ_CCXJ01000061.1"/>
</dbReference>
<dbReference type="InterPro" id="IPR036390">
    <property type="entry name" value="WH_DNA-bd_sf"/>
</dbReference>
<dbReference type="InterPro" id="IPR005119">
    <property type="entry name" value="LysR_subst-bd"/>
</dbReference>
<dbReference type="InterPro" id="IPR036388">
    <property type="entry name" value="WH-like_DNA-bd_sf"/>
</dbReference>
<dbReference type="CDD" id="cd05466">
    <property type="entry name" value="PBP2_LTTR_substrate"/>
    <property type="match status" value="1"/>
</dbReference>
<dbReference type="Proteomes" id="UP001240447">
    <property type="component" value="Unassembled WGS sequence"/>
</dbReference>
<comment type="similarity">
    <text evidence="1">Belongs to the LysR transcriptional regulatory family.</text>
</comment>
<reference evidence="6 7" key="1">
    <citation type="submission" date="2023-07" db="EMBL/GenBank/DDBJ databases">
        <title>Sequencing the genomes of 1000 actinobacteria strains.</title>
        <authorList>
            <person name="Klenk H.-P."/>
        </authorList>
    </citation>
    <scope>NUCLEOTIDE SEQUENCE [LARGE SCALE GENOMIC DNA]</scope>
    <source>
        <strain evidence="6 7">GD13</strain>
    </source>
</reference>
<evidence type="ECO:0000256" key="4">
    <source>
        <dbReference type="ARBA" id="ARBA00023163"/>
    </source>
</evidence>
<dbReference type="Gene3D" id="1.10.10.10">
    <property type="entry name" value="Winged helix-like DNA-binding domain superfamily/Winged helix DNA-binding domain"/>
    <property type="match status" value="1"/>
</dbReference>
<keyword evidence="4" id="KW-0804">Transcription</keyword>
<sequence length="305" mass="32815">MELRQLQYFIAVAREGTFLGAAANAGVAQPTLWRQVRALERELGVTLFERTGRSVRITSAGTQLLPHASKLLAQASSLHALGSSLSKGQAGVVTMSCAHPHVQRFLAPLIGSFHSEEPNVHVALHESADLPQIDRVLTGESDFVTTLLRTENGLDGCLLGVVRLVLVVPDDHPWRHKNSITTAELQGQPILTGRPGGLTRHLLEPALVTGGIKVNYVLESANATSVVAMAREGLGIGVLADDNLQPHPNAPWPVLLDEAHSMAAQVWVYWSSEHALTAAARGFARHLQQSTGVNTRGSEEFLSSR</sequence>
<dbReference type="SUPFAM" id="SSF53850">
    <property type="entry name" value="Periplasmic binding protein-like II"/>
    <property type="match status" value="1"/>
</dbReference>
<dbReference type="Pfam" id="PF03466">
    <property type="entry name" value="LysR_substrate"/>
    <property type="match status" value="1"/>
</dbReference>
<keyword evidence="7" id="KW-1185">Reference proteome</keyword>
<organism evidence="6 7">
    <name type="scientific">Nocardioides massiliensis</name>
    <dbReference type="NCBI Taxonomy" id="1325935"/>
    <lineage>
        <taxon>Bacteria</taxon>
        <taxon>Bacillati</taxon>
        <taxon>Actinomycetota</taxon>
        <taxon>Actinomycetes</taxon>
        <taxon>Propionibacteriales</taxon>
        <taxon>Nocardioidaceae</taxon>
        <taxon>Nocardioides</taxon>
    </lineage>
</organism>
<keyword evidence="2" id="KW-0805">Transcription regulation</keyword>
<dbReference type="PANTHER" id="PTHR30419">
    <property type="entry name" value="HTH-TYPE TRANSCRIPTIONAL REGULATOR YBHD"/>
    <property type="match status" value="1"/>
</dbReference>
<dbReference type="PROSITE" id="PS50931">
    <property type="entry name" value="HTH_LYSR"/>
    <property type="match status" value="1"/>
</dbReference>
<evidence type="ECO:0000313" key="7">
    <source>
        <dbReference type="Proteomes" id="UP001240447"/>
    </source>
</evidence>
<dbReference type="PRINTS" id="PR00039">
    <property type="entry name" value="HTHLYSR"/>
</dbReference>
<dbReference type="Pfam" id="PF00126">
    <property type="entry name" value="HTH_1"/>
    <property type="match status" value="1"/>
</dbReference>
<dbReference type="Gene3D" id="3.40.190.290">
    <property type="match status" value="1"/>
</dbReference>
<dbReference type="PANTHER" id="PTHR30419:SF8">
    <property type="entry name" value="NITROGEN ASSIMILATION TRANSCRIPTIONAL ACTIVATOR-RELATED"/>
    <property type="match status" value="1"/>
</dbReference>
<proteinExistence type="inferred from homology"/>
<comment type="caution">
    <text evidence="6">The sequence shown here is derived from an EMBL/GenBank/DDBJ whole genome shotgun (WGS) entry which is preliminary data.</text>
</comment>
<accession>A0ABT9NTA7</accession>
<evidence type="ECO:0000256" key="1">
    <source>
        <dbReference type="ARBA" id="ARBA00009437"/>
    </source>
</evidence>
<name>A0ABT9NTA7_9ACTN</name>
<evidence type="ECO:0000256" key="2">
    <source>
        <dbReference type="ARBA" id="ARBA00023015"/>
    </source>
</evidence>
<evidence type="ECO:0000313" key="6">
    <source>
        <dbReference type="EMBL" id="MDP9823647.1"/>
    </source>
</evidence>
<keyword evidence="3 6" id="KW-0238">DNA-binding</keyword>
<dbReference type="GO" id="GO:0003677">
    <property type="term" value="F:DNA binding"/>
    <property type="evidence" value="ECO:0007669"/>
    <property type="project" value="UniProtKB-KW"/>
</dbReference>
<dbReference type="InterPro" id="IPR000847">
    <property type="entry name" value="LysR_HTH_N"/>
</dbReference>
<dbReference type="InterPro" id="IPR050950">
    <property type="entry name" value="HTH-type_LysR_regulators"/>
</dbReference>
<gene>
    <name evidence="6" type="ORF">J2S59_003456</name>
</gene>
<protein>
    <submittedName>
        <fullName evidence="6">DNA-binding transcriptional LysR family regulator</fullName>
    </submittedName>
</protein>
<evidence type="ECO:0000259" key="5">
    <source>
        <dbReference type="PROSITE" id="PS50931"/>
    </source>
</evidence>